<gene>
    <name evidence="11" type="ordered locus">Hoch_6120</name>
</gene>
<dbReference type="OrthoDB" id="5513628at2"/>
<evidence type="ECO:0000256" key="10">
    <source>
        <dbReference type="SAM" id="SignalP"/>
    </source>
</evidence>
<feature type="disulfide bond" evidence="8">
    <location>
        <begin position="239"/>
        <end position="246"/>
    </location>
</feature>
<dbReference type="SUPFAM" id="SSF55166">
    <property type="entry name" value="Hedgehog/DD-peptidase"/>
    <property type="match status" value="1"/>
</dbReference>
<dbReference type="InterPro" id="IPR009045">
    <property type="entry name" value="Zn_M74/Hedgehog-like"/>
</dbReference>
<evidence type="ECO:0000256" key="6">
    <source>
        <dbReference type="ARBA" id="ARBA00022833"/>
    </source>
</evidence>
<evidence type="ECO:0000256" key="5">
    <source>
        <dbReference type="ARBA" id="ARBA00022801"/>
    </source>
</evidence>
<feature type="disulfide bond" evidence="8">
    <location>
        <begin position="66"/>
        <end position="294"/>
    </location>
</feature>
<evidence type="ECO:0000256" key="7">
    <source>
        <dbReference type="ARBA" id="ARBA00023049"/>
    </source>
</evidence>
<dbReference type="GO" id="GO:0030288">
    <property type="term" value="C:outer membrane-bounded periplasmic space"/>
    <property type="evidence" value="ECO:0007669"/>
    <property type="project" value="InterPro"/>
</dbReference>
<dbReference type="InterPro" id="IPR005073">
    <property type="entry name" value="Peptidase_M74"/>
</dbReference>
<dbReference type="Pfam" id="PF03411">
    <property type="entry name" value="Peptidase_M74"/>
    <property type="match status" value="1"/>
</dbReference>
<feature type="compositionally biased region" description="Basic and acidic residues" evidence="9">
    <location>
        <begin position="32"/>
        <end position="44"/>
    </location>
</feature>
<dbReference type="Gene3D" id="3.30.1380.10">
    <property type="match status" value="1"/>
</dbReference>
<accession>D0LL99</accession>
<evidence type="ECO:0000313" key="11">
    <source>
        <dbReference type="EMBL" id="ACY18595.1"/>
    </source>
</evidence>
<keyword evidence="1" id="KW-0645">Protease</keyword>
<keyword evidence="6" id="KW-0862">Zinc</keyword>
<feature type="compositionally biased region" description="Low complexity" evidence="9">
    <location>
        <begin position="118"/>
        <end position="127"/>
    </location>
</feature>
<feature type="signal peptide" evidence="10">
    <location>
        <begin position="1"/>
        <end position="28"/>
    </location>
</feature>
<keyword evidence="12" id="KW-1185">Reference proteome</keyword>
<reference evidence="11 12" key="1">
    <citation type="journal article" date="2010" name="Stand. Genomic Sci.">
        <title>Complete genome sequence of Haliangium ochraceum type strain (SMP-2).</title>
        <authorList>
            <consortium name="US DOE Joint Genome Institute (JGI-PGF)"/>
            <person name="Ivanova N."/>
            <person name="Daum C."/>
            <person name="Lang E."/>
            <person name="Abt B."/>
            <person name="Kopitz M."/>
            <person name="Saunders E."/>
            <person name="Lapidus A."/>
            <person name="Lucas S."/>
            <person name="Glavina Del Rio T."/>
            <person name="Nolan M."/>
            <person name="Tice H."/>
            <person name="Copeland A."/>
            <person name="Cheng J.F."/>
            <person name="Chen F."/>
            <person name="Bruce D."/>
            <person name="Goodwin L."/>
            <person name="Pitluck S."/>
            <person name="Mavromatis K."/>
            <person name="Pati A."/>
            <person name="Mikhailova N."/>
            <person name="Chen A."/>
            <person name="Palaniappan K."/>
            <person name="Land M."/>
            <person name="Hauser L."/>
            <person name="Chang Y.J."/>
            <person name="Jeffries C.D."/>
            <person name="Detter J.C."/>
            <person name="Brettin T."/>
            <person name="Rohde M."/>
            <person name="Goker M."/>
            <person name="Bristow J."/>
            <person name="Markowitz V."/>
            <person name="Eisen J.A."/>
            <person name="Hugenholtz P."/>
            <person name="Kyrpides N.C."/>
            <person name="Klenk H.P."/>
        </authorList>
    </citation>
    <scope>NUCLEOTIDE SEQUENCE [LARGE SCALE GENOMIC DNA]</scope>
    <source>
        <strain evidence="12">DSM 14365 / CIP 107738 / JCM 11303 / AJ 13395 / SMP-2</strain>
    </source>
</reference>
<keyword evidence="5" id="KW-0378">Hydrolase</keyword>
<evidence type="ECO:0000256" key="4">
    <source>
        <dbReference type="ARBA" id="ARBA00022764"/>
    </source>
</evidence>
<name>D0LL99_HALO1</name>
<feature type="disulfide bond" evidence="8">
    <location>
        <begin position="210"/>
        <end position="258"/>
    </location>
</feature>
<dbReference type="GO" id="GO:0006508">
    <property type="term" value="P:proteolysis"/>
    <property type="evidence" value="ECO:0007669"/>
    <property type="project" value="UniProtKB-KW"/>
</dbReference>
<dbReference type="AlphaFoldDB" id="D0LL99"/>
<keyword evidence="4" id="KW-0574">Periplasm</keyword>
<dbReference type="RefSeq" id="WP_012831187.1">
    <property type="nucleotide sequence ID" value="NC_013440.1"/>
</dbReference>
<evidence type="ECO:0000256" key="1">
    <source>
        <dbReference type="ARBA" id="ARBA00022670"/>
    </source>
</evidence>
<dbReference type="KEGG" id="hoh:Hoch_6120"/>
<dbReference type="EMBL" id="CP001804">
    <property type="protein sequence ID" value="ACY18595.1"/>
    <property type="molecule type" value="Genomic_DNA"/>
</dbReference>
<dbReference type="NCBIfam" id="NF006947">
    <property type="entry name" value="PRK09429.1"/>
    <property type="match status" value="1"/>
</dbReference>
<evidence type="ECO:0000256" key="9">
    <source>
        <dbReference type="SAM" id="MobiDB-lite"/>
    </source>
</evidence>
<keyword evidence="8" id="KW-1015">Disulfide bond</keyword>
<dbReference type="GO" id="GO:0008237">
    <property type="term" value="F:metallopeptidase activity"/>
    <property type="evidence" value="ECO:0007669"/>
    <property type="project" value="UniProtKB-KW"/>
</dbReference>
<keyword evidence="7" id="KW-0482">Metalloprotease</keyword>
<keyword evidence="2" id="KW-0479">Metal-binding</keyword>
<feature type="chain" id="PRO_5003010229" evidence="10">
    <location>
        <begin position="29"/>
        <end position="299"/>
    </location>
</feature>
<protein>
    <submittedName>
        <fullName evidence="11">Penicillin-insensitive murein endopeptidase</fullName>
    </submittedName>
</protein>
<dbReference type="STRING" id="502025.Hoch_6120"/>
<organism evidence="11 12">
    <name type="scientific">Haliangium ochraceum (strain DSM 14365 / JCM 11303 / SMP-2)</name>
    <dbReference type="NCBI Taxonomy" id="502025"/>
    <lineage>
        <taxon>Bacteria</taxon>
        <taxon>Pseudomonadati</taxon>
        <taxon>Myxococcota</taxon>
        <taxon>Polyangia</taxon>
        <taxon>Haliangiales</taxon>
        <taxon>Kofleriaceae</taxon>
        <taxon>Haliangium</taxon>
    </lineage>
</organism>
<dbReference type="HOGENOM" id="CLU_052496_0_0_7"/>
<feature type="region of interest" description="Disordered" evidence="9">
    <location>
        <begin position="118"/>
        <end position="159"/>
    </location>
</feature>
<dbReference type="GO" id="GO:0046872">
    <property type="term" value="F:metal ion binding"/>
    <property type="evidence" value="ECO:0007669"/>
    <property type="project" value="UniProtKB-KW"/>
</dbReference>
<proteinExistence type="predicted"/>
<feature type="compositionally biased region" description="Basic and acidic residues" evidence="9">
    <location>
        <begin position="143"/>
        <end position="155"/>
    </location>
</feature>
<dbReference type="GO" id="GO:0004252">
    <property type="term" value="F:serine-type endopeptidase activity"/>
    <property type="evidence" value="ECO:0007669"/>
    <property type="project" value="InterPro"/>
</dbReference>
<dbReference type="eggNOG" id="COG3770">
    <property type="taxonomic scope" value="Bacteria"/>
</dbReference>
<sequence length="299" mass="33054">MRSTAKPLAARCTLMVCAALLLAPPLAAADPEPSKRPISKKDSPWGKIRQPAEGPARAIGGYGAGCVQGAEELPVSGPGFHVVRPRRHRHFGHPVLIAYLRDLASRVRAAGGRDLLLGDLGQPRGGPAPSGHSSHQTGLDVDVWYRDPGHDEQRPLRRRERRALRDRSVVVDGALSAEMAPRVMRVLSLAADDERVARIFVNPVIKRDLCAQAGEERDWLRKLRPWWGHDAHFHVRLECPDDSPECKAQAALPAGDGCDEVSWWLDEERQAERKEERGRYRKNVRGLPELPAACAPLLD</sequence>
<feature type="region of interest" description="Disordered" evidence="9">
    <location>
        <begin position="29"/>
        <end position="56"/>
    </location>
</feature>
<dbReference type="PIRSF" id="PIRSF018455">
    <property type="entry name" value="MepA"/>
    <property type="match status" value="1"/>
</dbReference>
<keyword evidence="3 10" id="KW-0732">Signal</keyword>
<evidence type="ECO:0000256" key="3">
    <source>
        <dbReference type="ARBA" id="ARBA00022729"/>
    </source>
</evidence>
<evidence type="ECO:0000256" key="8">
    <source>
        <dbReference type="PIRSR" id="PIRSR018455-2"/>
    </source>
</evidence>
<evidence type="ECO:0000313" key="12">
    <source>
        <dbReference type="Proteomes" id="UP000001880"/>
    </source>
</evidence>
<dbReference type="Proteomes" id="UP000001880">
    <property type="component" value="Chromosome"/>
</dbReference>
<evidence type="ECO:0000256" key="2">
    <source>
        <dbReference type="ARBA" id="ARBA00022723"/>
    </source>
</evidence>